<organism evidence="2 3">
    <name type="scientific">Candidatus Aquicultor secundus</name>
    <dbReference type="NCBI Taxonomy" id="1973895"/>
    <lineage>
        <taxon>Bacteria</taxon>
        <taxon>Bacillati</taxon>
        <taxon>Actinomycetota</taxon>
        <taxon>Candidatus Aquicultoria</taxon>
        <taxon>Candidatus Aquicultorales</taxon>
        <taxon>Candidatus Aquicultoraceae</taxon>
        <taxon>Candidatus Aquicultor</taxon>
    </lineage>
</organism>
<gene>
    <name evidence="2" type="primary">tsaB</name>
    <name evidence="2" type="ORF">COY37_01350</name>
</gene>
<evidence type="ECO:0000313" key="2">
    <source>
        <dbReference type="EMBL" id="PIZ41957.1"/>
    </source>
</evidence>
<keyword evidence="2" id="KW-0808">Transferase</keyword>
<accession>A0A2M7TB85</accession>
<dbReference type="Pfam" id="PF00814">
    <property type="entry name" value="TsaD"/>
    <property type="match status" value="1"/>
</dbReference>
<sequence>MLTLAFDTSSPVLTVAIGDGERIITETTTWLPRGHMAKLLPAIDGLLKDAGLTVQDVEAVIIGSGPGSYTGLRIGMVIARTLAQLLKVPILGISSLDAIAQRNIKEGALICPVVDAKRGEVYAAFYRSAGDTVNRFTNFKAIAPDALAELLQLEGYERVIFAGDGLKLYSDVLVQVLGDKAKLAPEDDWWPLASDLINVARPRIRARDFDELYQLAPIYVRLSQAEEIWEKRHRG</sequence>
<reference evidence="3" key="1">
    <citation type="submission" date="2017-09" db="EMBL/GenBank/DDBJ databases">
        <title>Depth-based differentiation of microbial function through sediment-hosted aquifers and enrichment of novel symbionts in the deep terrestrial subsurface.</title>
        <authorList>
            <person name="Probst A.J."/>
            <person name="Ladd B."/>
            <person name="Jarett J.K."/>
            <person name="Geller-Mcgrath D.E."/>
            <person name="Sieber C.M.K."/>
            <person name="Emerson J.B."/>
            <person name="Anantharaman K."/>
            <person name="Thomas B.C."/>
            <person name="Malmstrom R."/>
            <person name="Stieglmeier M."/>
            <person name="Klingl A."/>
            <person name="Woyke T."/>
            <person name="Ryan C.M."/>
            <person name="Banfield J.F."/>
        </authorList>
    </citation>
    <scope>NUCLEOTIDE SEQUENCE [LARGE SCALE GENOMIC DNA]</scope>
</reference>
<dbReference type="GO" id="GO:0002949">
    <property type="term" value="P:tRNA threonylcarbamoyladenosine modification"/>
    <property type="evidence" value="ECO:0007669"/>
    <property type="project" value="InterPro"/>
</dbReference>
<dbReference type="AlphaFoldDB" id="A0A2M7TB85"/>
<dbReference type="GO" id="GO:0005829">
    <property type="term" value="C:cytosol"/>
    <property type="evidence" value="ECO:0007669"/>
    <property type="project" value="TreeGrafter"/>
</dbReference>
<dbReference type="EMBL" id="PFNG01000036">
    <property type="protein sequence ID" value="PIZ41957.1"/>
    <property type="molecule type" value="Genomic_DNA"/>
</dbReference>
<feature type="domain" description="Gcp-like" evidence="1">
    <location>
        <begin position="33"/>
        <end position="172"/>
    </location>
</feature>
<dbReference type="GO" id="GO:0016740">
    <property type="term" value="F:transferase activity"/>
    <property type="evidence" value="ECO:0007669"/>
    <property type="project" value="UniProtKB-KW"/>
</dbReference>
<dbReference type="SUPFAM" id="SSF53067">
    <property type="entry name" value="Actin-like ATPase domain"/>
    <property type="match status" value="2"/>
</dbReference>
<proteinExistence type="predicted"/>
<dbReference type="PANTHER" id="PTHR11735:SF11">
    <property type="entry name" value="TRNA THREONYLCARBAMOYLADENOSINE BIOSYNTHESIS PROTEIN TSAB"/>
    <property type="match status" value="1"/>
</dbReference>
<protein>
    <submittedName>
        <fullName evidence="2">tRNA (Adenosine(37)-N6)-threonylcarbamoyltransferase complex dimerization subunit type 1 TsaB</fullName>
    </submittedName>
</protein>
<evidence type="ECO:0000313" key="3">
    <source>
        <dbReference type="Proteomes" id="UP000230956"/>
    </source>
</evidence>
<dbReference type="InterPro" id="IPR043129">
    <property type="entry name" value="ATPase_NBD"/>
</dbReference>
<dbReference type="RefSeq" id="WP_286677843.1">
    <property type="nucleotide sequence ID" value="NZ_MNXI01000040.1"/>
</dbReference>
<comment type="caution">
    <text evidence="2">The sequence shown here is derived from an EMBL/GenBank/DDBJ whole genome shotgun (WGS) entry which is preliminary data.</text>
</comment>
<dbReference type="InterPro" id="IPR022496">
    <property type="entry name" value="T6A_TsaB"/>
</dbReference>
<dbReference type="InterPro" id="IPR000905">
    <property type="entry name" value="Gcp-like_dom"/>
</dbReference>
<dbReference type="PANTHER" id="PTHR11735">
    <property type="entry name" value="TRNA N6-ADENOSINE THREONYLCARBAMOYLTRANSFERASE"/>
    <property type="match status" value="1"/>
</dbReference>
<dbReference type="Gene3D" id="3.30.420.40">
    <property type="match status" value="2"/>
</dbReference>
<dbReference type="CDD" id="cd24032">
    <property type="entry name" value="ASKHA_NBD_TsaB"/>
    <property type="match status" value="1"/>
</dbReference>
<dbReference type="Proteomes" id="UP000230956">
    <property type="component" value="Unassembled WGS sequence"/>
</dbReference>
<name>A0A2M7TB85_9ACTN</name>
<evidence type="ECO:0000259" key="1">
    <source>
        <dbReference type="Pfam" id="PF00814"/>
    </source>
</evidence>
<dbReference type="NCBIfam" id="TIGR03725">
    <property type="entry name" value="T6A_YeaZ"/>
    <property type="match status" value="1"/>
</dbReference>